<feature type="region of interest" description="Disordered" evidence="1">
    <location>
        <begin position="14"/>
        <end position="37"/>
    </location>
</feature>
<evidence type="ECO:0000256" key="1">
    <source>
        <dbReference type="SAM" id="MobiDB-lite"/>
    </source>
</evidence>
<proteinExistence type="predicted"/>
<name>A0A2P5AQE6_TREOI</name>
<gene>
    <name evidence="2" type="ORF">TorRG33x02_344260</name>
</gene>
<dbReference type="AlphaFoldDB" id="A0A2P5AQE6"/>
<evidence type="ECO:0000313" key="3">
    <source>
        <dbReference type="Proteomes" id="UP000237000"/>
    </source>
</evidence>
<feature type="non-terminal residue" evidence="2">
    <location>
        <position position="123"/>
    </location>
</feature>
<dbReference type="EMBL" id="JXTC01000742">
    <property type="protein sequence ID" value="PON38769.1"/>
    <property type="molecule type" value="Genomic_DNA"/>
</dbReference>
<evidence type="ECO:0000313" key="2">
    <source>
        <dbReference type="EMBL" id="PON38769.1"/>
    </source>
</evidence>
<reference evidence="3" key="1">
    <citation type="submission" date="2016-06" db="EMBL/GenBank/DDBJ databases">
        <title>Parallel loss of symbiosis genes in relatives of nitrogen-fixing non-legume Parasponia.</title>
        <authorList>
            <person name="Van Velzen R."/>
            <person name="Holmer R."/>
            <person name="Bu F."/>
            <person name="Rutten L."/>
            <person name="Van Zeijl A."/>
            <person name="Liu W."/>
            <person name="Santuari L."/>
            <person name="Cao Q."/>
            <person name="Sharma T."/>
            <person name="Shen D."/>
            <person name="Roswanjaya Y."/>
            <person name="Wardhani T."/>
            <person name="Kalhor M.S."/>
            <person name="Jansen J."/>
            <person name="Van den Hoogen J."/>
            <person name="Gungor B."/>
            <person name="Hartog M."/>
            <person name="Hontelez J."/>
            <person name="Verver J."/>
            <person name="Yang W.-C."/>
            <person name="Schijlen E."/>
            <person name="Repin R."/>
            <person name="Schilthuizen M."/>
            <person name="Schranz E."/>
            <person name="Heidstra R."/>
            <person name="Miyata K."/>
            <person name="Fedorova E."/>
            <person name="Kohlen W."/>
            <person name="Bisseling T."/>
            <person name="Smit S."/>
            <person name="Geurts R."/>
        </authorList>
    </citation>
    <scope>NUCLEOTIDE SEQUENCE [LARGE SCALE GENOMIC DNA]</scope>
    <source>
        <strain evidence="3">cv. RG33-2</strain>
    </source>
</reference>
<protein>
    <submittedName>
        <fullName evidence="2">Uncharacterized protein</fullName>
    </submittedName>
</protein>
<dbReference type="InParanoid" id="A0A2P5AQE6"/>
<keyword evidence="3" id="KW-1185">Reference proteome</keyword>
<dbReference type="Proteomes" id="UP000237000">
    <property type="component" value="Unassembled WGS sequence"/>
</dbReference>
<organism evidence="2 3">
    <name type="scientific">Trema orientale</name>
    <name type="common">Charcoal tree</name>
    <name type="synonym">Celtis orientalis</name>
    <dbReference type="NCBI Taxonomy" id="63057"/>
    <lineage>
        <taxon>Eukaryota</taxon>
        <taxon>Viridiplantae</taxon>
        <taxon>Streptophyta</taxon>
        <taxon>Embryophyta</taxon>
        <taxon>Tracheophyta</taxon>
        <taxon>Spermatophyta</taxon>
        <taxon>Magnoliopsida</taxon>
        <taxon>eudicotyledons</taxon>
        <taxon>Gunneridae</taxon>
        <taxon>Pentapetalae</taxon>
        <taxon>rosids</taxon>
        <taxon>fabids</taxon>
        <taxon>Rosales</taxon>
        <taxon>Cannabaceae</taxon>
        <taxon>Trema</taxon>
    </lineage>
</organism>
<comment type="caution">
    <text evidence="2">The sequence shown here is derived from an EMBL/GenBank/DDBJ whole genome shotgun (WGS) entry which is preliminary data.</text>
</comment>
<sequence length="123" mass="13541">MLTRSGGDTCAIVSPKNFTSSRQVPERKQKSQSSILPLAGIPPTSAAHAVAHDDRHPLTSKCRLTTPLFAARRRRSASSKFLATNRIFGYRTAIRRRMPTPLALVDSLFVADLLRIISIINSL</sequence>
<accession>A0A2P5AQE6</accession>